<protein>
    <submittedName>
        <fullName evidence="2">Uncharacterized protein</fullName>
    </submittedName>
</protein>
<proteinExistence type="predicted"/>
<organism evidence="2 3">
    <name type="scientific">Kistimonas scapharcae</name>
    <dbReference type="NCBI Taxonomy" id="1036133"/>
    <lineage>
        <taxon>Bacteria</taxon>
        <taxon>Pseudomonadati</taxon>
        <taxon>Pseudomonadota</taxon>
        <taxon>Gammaproteobacteria</taxon>
        <taxon>Oceanospirillales</taxon>
        <taxon>Endozoicomonadaceae</taxon>
        <taxon>Kistimonas</taxon>
    </lineage>
</organism>
<evidence type="ECO:0000256" key="1">
    <source>
        <dbReference type="SAM" id="SignalP"/>
    </source>
</evidence>
<keyword evidence="3" id="KW-1185">Reference proteome</keyword>
<keyword evidence="1" id="KW-0732">Signal</keyword>
<sequence>MDNTNLRFRRSLPALTLTSLLATSTVALPLAGYASNADPSSPITVQKKKKVLLIGLNSRLTI</sequence>
<gene>
    <name evidence="2" type="ORF">GCM10023116_22140</name>
</gene>
<reference evidence="3" key="1">
    <citation type="journal article" date="2019" name="Int. J. Syst. Evol. Microbiol.">
        <title>The Global Catalogue of Microorganisms (GCM) 10K type strain sequencing project: providing services to taxonomists for standard genome sequencing and annotation.</title>
        <authorList>
            <consortium name="The Broad Institute Genomics Platform"/>
            <consortium name="The Broad Institute Genome Sequencing Center for Infectious Disease"/>
            <person name="Wu L."/>
            <person name="Ma J."/>
        </authorList>
    </citation>
    <scope>NUCLEOTIDE SEQUENCE [LARGE SCALE GENOMIC DNA]</scope>
    <source>
        <strain evidence="3">JCM 17805</strain>
    </source>
</reference>
<feature type="signal peptide" evidence="1">
    <location>
        <begin position="1"/>
        <end position="27"/>
    </location>
</feature>
<name>A0ABP8V225_9GAMM</name>
<comment type="caution">
    <text evidence="2">The sequence shown here is derived from an EMBL/GenBank/DDBJ whole genome shotgun (WGS) entry which is preliminary data.</text>
</comment>
<evidence type="ECO:0000313" key="2">
    <source>
        <dbReference type="EMBL" id="GAA4649932.1"/>
    </source>
</evidence>
<dbReference type="Proteomes" id="UP001500604">
    <property type="component" value="Unassembled WGS sequence"/>
</dbReference>
<evidence type="ECO:0000313" key="3">
    <source>
        <dbReference type="Proteomes" id="UP001500604"/>
    </source>
</evidence>
<accession>A0ABP8V225</accession>
<dbReference type="EMBL" id="BAABFL010000339">
    <property type="protein sequence ID" value="GAA4649932.1"/>
    <property type="molecule type" value="Genomic_DNA"/>
</dbReference>
<feature type="chain" id="PRO_5045120833" evidence="1">
    <location>
        <begin position="28"/>
        <end position="62"/>
    </location>
</feature>
<dbReference type="RefSeq" id="WP_345195977.1">
    <property type="nucleotide sequence ID" value="NZ_BAABFL010000339.1"/>
</dbReference>